<keyword evidence="1" id="KW-0472">Membrane</keyword>
<feature type="transmembrane region" description="Helical" evidence="1">
    <location>
        <begin position="328"/>
        <end position="350"/>
    </location>
</feature>
<protein>
    <submittedName>
        <fullName evidence="2">Low temperature requirement protein A</fullName>
    </submittedName>
</protein>
<evidence type="ECO:0000313" key="3">
    <source>
        <dbReference type="Proteomes" id="UP000832097"/>
    </source>
</evidence>
<feature type="transmembrane region" description="Helical" evidence="1">
    <location>
        <begin position="155"/>
        <end position="175"/>
    </location>
</feature>
<organism evidence="2 3">
    <name type="scientific">Agromyces larvae</name>
    <dbReference type="NCBI Taxonomy" id="2929802"/>
    <lineage>
        <taxon>Bacteria</taxon>
        <taxon>Bacillati</taxon>
        <taxon>Actinomycetota</taxon>
        <taxon>Actinomycetes</taxon>
        <taxon>Micrococcales</taxon>
        <taxon>Microbacteriaceae</taxon>
        <taxon>Agromyces</taxon>
    </lineage>
</organism>
<feature type="transmembrane region" description="Helical" evidence="1">
    <location>
        <begin position="92"/>
        <end position="113"/>
    </location>
</feature>
<dbReference type="Proteomes" id="UP000832097">
    <property type="component" value="Chromosome"/>
</dbReference>
<dbReference type="EMBL" id="CP094528">
    <property type="protein sequence ID" value="UOE44991.1"/>
    <property type="molecule type" value="Genomic_DNA"/>
</dbReference>
<feature type="transmembrane region" description="Helical" evidence="1">
    <location>
        <begin position="119"/>
        <end position="143"/>
    </location>
</feature>
<proteinExistence type="predicted"/>
<dbReference type="Pfam" id="PF06772">
    <property type="entry name" value="LtrA"/>
    <property type="match status" value="1"/>
</dbReference>
<keyword evidence="3" id="KW-1185">Reference proteome</keyword>
<feature type="transmembrane region" description="Helical" evidence="1">
    <location>
        <begin position="60"/>
        <end position="80"/>
    </location>
</feature>
<accession>A0ABY4C0H2</accession>
<keyword evidence="1" id="KW-0812">Transmembrane</keyword>
<reference evidence="2 3" key="1">
    <citation type="submission" date="2022-03" db="EMBL/GenBank/DDBJ databases">
        <title>Mucilaginibacter sp. isolated from the gut of Protaetia brevitarsis seulensis larvae.</title>
        <authorList>
            <person name="Won M."/>
            <person name="Kim S.-J."/>
            <person name="Kwon S.-W."/>
        </authorList>
    </citation>
    <scope>NUCLEOTIDE SEQUENCE [LARGE SCALE GENOMIC DNA]</scope>
    <source>
        <strain evidence="2 3">CFWR-12</strain>
    </source>
</reference>
<feature type="transmembrane region" description="Helical" evidence="1">
    <location>
        <begin position="295"/>
        <end position="316"/>
    </location>
</feature>
<feature type="transmembrane region" description="Helical" evidence="1">
    <location>
        <begin position="248"/>
        <end position="267"/>
    </location>
</feature>
<dbReference type="RefSeq" id="WP_243557207.1">
    <property type="nucleotide sequence ID" value="NZ_CP094528.1"/>
</dbReference>
<keyword evidence="1" id="KW-1133">Transmembrane helix</keyword>
<feature type="transmembrane region" description="Helical" evidence="1">
    <location>
        <begin position="362"/>
        <end position="395"/>
    </location>
</feature>
<feature type="transmembrane region" description="Helical" evidence="1">
    <location>
        <begin position="29"/>
        <end position="48"/>
    </location>
</feature>
<gene>
    <name evidence="2" type="ORF">MTO99_04210</name>
</gene>
<feature type="transmembrane region" description="Helical" evidence="1">
    <location>
        <begin position="218"/>
        <end position="236"/>
    </location>
</feature>
<feature type="transmembrane region" description="Helical" evidence="1">
    <location>
        <begin position="181"/>
        <end position="198"/>
    </location>
</feature>
<name>A0ABY4C0H2_9MICO</name>
<dbReference type="PANTHER" id="PTHR36840">
    <property type="entry name" value="BLL5714 PROTEIN"/>
    <property type="match status" value="1"/>
</dbReference>
<dbReference type="InterPro" id="IPR010640">
    <property type="entry name" value="Low_temperature_requirement_A"/>
</dbReference>
<dbReference type="PANTHER" id="PTHR36840:SF1">
    <property type="entry name" value="BLL5714 PROTEIN"/>
    <property type="match status" value="1"/>
</dbReference>
<evidence type="ECO:0000313" key="2">
    <source>
        <dbReference type="EMBL" id="UOE44991.1"/>
    </source>
</evidence>
<sequence length="407" mass="42519">MNGQVDDAVNAVTGATGERADARHEGDRVTMFEIFFDLVFVLALMRVVDLMEAQPTPAGFGRGVLLLLLLWWAWCAYIWLGNRVRLDRGRVVVAILVAMCALFVAALAIPGAWESPAGTLSPALVLALAFIVVRASYFAVFLSTSGRDRRLRTQLLIDAIPQTGSSALLIVGAVLGGDLQSVCWAVAFGLDFGVGWLASRYNGWRVASPAHFVERHGLVLIIALGETVLSSGAGLGPTMRDAAVEPRSIAAALLAFAIVLGIWWSYFRGPSIAAHRALLRAAPARRPALARDGYTLGHLPLVAGTVFVALGVRLLLEDIAVAPAAPAHWGAIAALSGGLACYLLGLGLFARLATGAWSRAPLIAGVLTIVLGAVALGLASLAALALSAALVVIAALATASQTRRTAV</sequence>
<evidence type="ECO:0000256" key="1">
    <source>
        <dbReference type="SAM" id="Phobius"/>
    </source>
</evidence>